<feature type="transmembrane region" description="Helical" evidence="1">
    <location>
        <begin position="128"/>
        <end position="148"/>
    </location>
</feature>
<keyword evidence="1" id="KW-0472">Membrane</keyword>
<keyword evidence="1" id="KW-1133">Transmembrane helix</keyword>
<gene>
    <name evidence="2" type="ORF">LCDPAC01_00950</name>
</gene>
<evidence type="ECO:0000313" key="2">
    <source>
        <dbReference type="EMBL" id="QBK84614.1"/>
    </source>
</evidence>
<feature type="transmembrane region" description="Helical" evidence="1">
    <location>
        <begin position="160"/>
        <end position="180"/>
    </location>
</feature>
<reference evidence="2" key="1">
    <citation type="journal article" date="2019" name="MBio">
        <title>Virus Genomes from Deep Sea Sediments Expand the Ocean Megavirome and Support Independent Origins of Viral Gigantism.</title>
        <authorList>
            <person name="Backstrom D."/>
            <person name="Yutin N."/>
            <person name="Jorgensen S.L."/>
            <person name="Dharamshi J."/>
            <person name="Homa F."/>
            <person name="Zaremba-Niedwiedzka K."/>
            <person name="Spang A."/>
            <person name="Wolf Y.I."/>
            <person name="Koonin E.V."/>
            <person name="Ettema T.J."/>
        </authorList>
    </citation>
    <scope>NUCLEOTIDE SEQUENCE</scope>
</reference>
<name>A0A481YNS4_9VIRU</name>
<evidence type="ECO:0000256" key="1">
    <source>
        <dbReference type="SAM" id="Phobius"/>
    </source>
</evidence>
<organism evidence="2">
    <name type="scientific">Pithovirus LCDPAC01</name>
    <dbReference type="NCBI Taxonomy" id="2506600"/>
    <lineage>
        <taxon>Viruses</taxon>
        <taxon>Pithoviruses</taxon>
    </lineage>
</organism>
<proteinExistence type="predicted"/>
<accession>A0A481YNS4</accession>
<dbReference type="EMBL" id="MK500281">
    <property type="protein sequence ID" value="QBK84614.1"/>
    <property type="molecule type" value="Genomic_DNA"/>
</dbReference>
<protein>
    <submittedName>
        <fullName evidence="2">Uncharacterized protein</fullName>
    </submittedName>
</protein>
<sequence length="242" mass="27535">MYNNNESGYMKITSMYYIAFGLLGLMVNNTFNTLLMSMLTISGILNIIVITYCEDDTYLLSILCACVGYSMHQSLSEFIKMHYRDRNINDRPLGIHIAKVHRFFVAISSLVILGLTMAVIIYQSLGRTIALVSLNYAIFAIGTVKTTTPKTYIFVRTRVLFWKITYAFFLVIAGLSTSNIQVDPNWVWAKLLVGWPIVSITMPYMLFNQAQLTLATRGKYLKRNIGFSGTRSSFLCIVYYYG</sequence>
<feature type="transmembrane region" description="Helical" evidence="1">
    <location>
        <begin position="100"/>
        <end position="122"/>
    </location>
</feature>
<feature type="transmembrane region" description="Helical" evidence="1">
    <location>
        <begin position="58"/>
        <end position="79"/>
    </location>
</feature>
<keyword evidence="1" id="KW-0812">Transmembrane</keyword>
<feature type="transmembrane region" description="Helical" evidence="1">
    <location>
        <begin position="186"/>
        <end position="207"/>
    </location>
</feature>